<feature type="domain" description="Ig-like" evidence="10">
    <location>
        <begin position="730"/>
        <end position="814"/>
    </location>
</feature>
<evidence type="ECO:0000256" key="8">
    <source>
        <dbReference type="SAM" id="MobiDB-lite"/>
    </source>
</evidence>
<dbReference type="InterPro" id="IPR036116">
    <property type="entry name" value="FN3_sf"/>
</dbReference>
<feature type="transmembrane region" description="Helical" evidence="9">
    <location>
        <begin position="1174"/>
        <end position="1198"/>
    </location>
</feature>
<reference evidence="12 13" key="2">
    <citation type="journal article" date="2010" name="Nucleic Acids Res.">
        <title>BeetleBase in 2010: revisions to provide comprehensive genomic information for Tribolium castaneum.</title>
        <authorList>
            <person name="Kim H.S."/>
            <person name="Murphy T."/>
            <person name="Xia J."/>
            <person name="Caragea D."/>
            <person name="Park Y."/>
            <person name="Beeman R.W."/>
            <person name="Lorenzen M.D."/>
            <person name="Butcher S."/>
            <person name="Manak J.R."/>
            <person name="Brown S.J."/>
        </authorList>
    </citation>
    <scope>GENOME REANNOTATION</scope>
    <source>
        <strain evidence="12 13">Georgia GA2</strain>
    </source>
</reference>
<dbReference type="SUPFAM" id="SSF49265">
    <property type="entry name" value="Fibronectin type III"/>
    <property type="match status" value="1"/>
</dbReference>
<dbReference type="CDD" id="cd00063">
    <property type="entry name" value="FN3"/>
    <property type="match status" value="2"/>
</dbReference>
<feature type="compositionally biased region" description="Polar residues" evidence="8">
    <location>
        <begin position="1277"/>
        <end position="1294"/>
    </location>
</feature>
<evidence type="ECO:0000259" key="11">
    <source>
        <dbReference type="PROSITE" id="PS50853"/>
    </source>
</evidence>
<dbReference type="InParanoid" id="A0A139WJ50"/>
<dbReference type="GO" id="GO:0098609">
    <property type="term" value="P:cell-cell adhesion"/>
    <property type="evidence" value="ECO:0000318"/>
    <property type="project" value="GO_Central"/>
</dbReference>
<dbReference type="PROSITE" id="PS50835">
    <property type="entry name" value="IG_LIKE"/>
    <property type="match status" value="3"/>
</dbReference>
<keyword evidence="9" id="KW-1133">Transmembrane helix</keyword>
<keyword evidence="4 9" id="KW-0472">Membrane</keyword>
<dbReference type="EMBL" id="KQ971338">
    <property type="protein sequence ID" value="KYB28048.1"/>
    <property type="molecule type" value="Genomic_DNA"/>
</dbReference>
<evidence type="ECO:0000256" key="7">
    <source>
        <dbReference type="ARBA" id="ARBA00023319"/>
    </source>
</evidence>
<feature type="domain" description="Ig-like" evidence="10">
    <location>
        <begin position="637"/>
        <end position="713"/>
    </location>
</feature>
<evidence type="ECO:0000256" key="1">
    <source>
        <dbReference type="ARBA" id="ARBA00004236"/>
    </source>
</evidence>
<keyword evidence="3" id="KW-0677">Repeat</keyword>
<sequence length="1324" mass="149125">MIGFIYVRGIYRSSTEDEIIQFRAEIGVTNVVGFTWLLRPEASEEARKIIADIEEILQSLEYVQAIDKQKFLLEKCRIDEARIKLVEACTRGQHVNENWHVARKHRLTASRFGMVLSACSRRRFPPSLFKNLAEGYSLDRVAAVQWGKTHEKTALREFEEATNLKVQETGFWLEESGFLGASPDGLVEEDGILEIKCPYKYRDTDSLSEALKDKKYFYWRDENEDINLNSNHNYYHQVQGQMHITGRKVIKLADVYKPKLSNYTALSRSSTEDEIIQFRAEIGVTNVVGFTWLLRPEASEEARKIIADIEEILQSLEYVQAIDKQKFLLEKCRIDEARIKLVEACTRGQHVNENWHVARKHRLTASRFGMVLSACSRRRFPPSLFKNLAEGYSLDRVAAVQWGKTHEKTALREFEEATNLKVQETGFWLEESGFLGASPDGLVEEDGILEIKCPYKYRDTDSLSEALKDKKYFYWRDENEDINLNSNHNYYHQGCSSMDGFRVICILVAVLATTGRATAADHVRMVTKADLITVPLNFDTSIVCTMNIVPDNFQWKFYPLSRRQASNPKAHISLTHSHFEIIDERKYEITQKKTSTLNLQAKSDDIAGDYQCLAYYGASVVASIPWRLTIANISEFPPQEKIDVTVIPGNTVNWRCEPPEANPEPYIDYHKNGVYVPPFVQVVTKSLIIPNVTSGNSGSYTCKAGNVCTEKFSPVLFNLKVDKRAPREPPKFIVRPRSVYNVTKGDKVLLECSAVGNPLPKVVWRKITGIIPEGRSELTPGGLIIKNISASDNGIYECTHDNSLGKVVHSITLNYNEAPTINCPQDSIDVNQGEDLELECTVTGNPDPEITWFLNGFVTKDNKIITEGNKIFFKPTEKRHAGNLQVFARNIAGTVYSSISIKVIPLSTTQDNVSENPLPPTRLHRPNSRKFNKHAKMYPPSKPNITGISDEAVVLRWTVQNKGLPIQFFKVQYKDFGPANQHDHHNKGKGSKWNTDNPIIEPHIRSYQVNNLKPDHVYRFRIAAVYSNSDNKNSPNSDKFHLRKLDFDKRNPLPVPLITKTESINTTAVKIYWKCEPSINITIDGFFVNYNSASSAGDYTKATVDGPQTNSFVLSHLQPDTVYDIKLQSFNSKSASDFSSIMKAKTLGLASTTLSPREPPPSSANTETAGISKLYVFIAAGVLGACGVLFAAIGLLLFCRKQSKQKKTGTRGDHDKACDDHHHIQADATEYVVSPKSGPRTNGCVAPNRITITANPLADADNKNQNMIEMSCLSSQNNNCSTGQPSVSGEDSPTNSRDKKNKNREKRIRNKHNVESNTAGENYV</sequence>
<comment type="subcellular location">
    <subcellularLocation>
        <location evidence="1">Cell membrane</location>
    </subcellularLocation>
</comment>
<dbReference type="InterPro" id="IPR003599">
    <property type="entry name" value="Ig_sub"/>
</dbReference>
<dbReference type="GO" id="GO:0007411">
    <property type="term" value="P:axon guidance"/>
    <property type="evidence" value="ECO:0000318"/>
    <property type="project" value="GO_Central"/>
</dbReference>
<keyword evidence="5" id="KW-1015">Disulfide bond</keyword>
<name>A0A139WJ50_TRICA</name>
<dbReference type="eggNOG" id="ENOG502QSGM">
    <property type="taxonomic scope" value="Eukaryota"/>
</dbReference>
<dbReference type="CDD" id="cd22343">
    <property type="entry name" value="PDDEXK_lambda_exonuclease-like"/>
    <property type="match status" value="2"/>
</dbReference>
<dbReference type="InterPro" id="IPR019080">
    <property type="entry name" value="YqaJ_viral_recombinase"/>
</dbReference>
<dbReference type="PROSITE" id="PS50853">
    <property type="entry name" value="FN3"/>
    <property type="match status" value="2"/>
</dbReference>
<dbReference type="Pfam" id="PF09588">
    <property type="entry name" value="YqaJ"/>
    <property type="match status" value="2"/>
</dbReference>
<protein>
    <submittedName>
        <fullName evidence="12">Interference hedgehog-like Protein</fullName>
    </submittedName>
</protein>
<dbReference type="InterPro" id="IPR011604">
    <property type="entry name" value="PDDEXK-like_dom_sf"/>
</dbReference>
<evidence type="ECO:0000313" key="13">
    <source>
        <dbReference type="Proteomes" id="UP000007266"/>
    </source>
</evidence>
<feature type="domain" description="Fibronectin type-III" evidence="11">
    <location>
        <begin position="939"/>
        <end position="1047"/>
    </location>
</feature>
<evidence type="ECO:0000256" key="4">
    <source>
        <dbReference type="ARBA" id="ARBA00023136"/>
    </source>
</evidence>
<dbReference type="Proteomes" id="UP000007266">
    <property type="component" value="Linkage group 4"/>
</dbReference>
<feature type="domain" description="Ig-like" evidence="10">
    <location>
        <begin position="819"/>
        <end position="902"/>
    </location>
</feature>
<dbReference type="GO" id="GO:0005886">
    <property type="term" value="C:plasma membrane"/>
    <property type="evidence" value="ECO:0000318"/>
    <property type="project" value="GO_Central"/>
</dbReference>
<dbReference type="Pfam" id="PF13927">
    <property type="entry name" value="Ig_3"/>
    <property type="match status" value="3"/>
</dbReference>
<keyword evidence="13" id="KW-1185">Reference proteome</keyword>
<dbReference type="PANTHER" id="PTHR39953:SF1">
    <property type="entry name" value="RE54151P"/>
    <property type="match status" value="1"/>
</dbReference>
<evidence type="ECO:0000256" key="2">
    <source>
        <dbReference type="ARBA" id="ARBA00022475"/>
    </source>
</evidence>
<dbReference type="SUPFAM" id="SSF52980">
    <property type="entry name" value="Restriction endonuclease-like"/>
    <property type="match status" value="2"/>
</dbReference>
<dbReference type="InterPro" id="IPR007110">
    <property type="entry name" value="Ig-like_dom"/>
</dbReference>
<dbReference type="SUPFAM" id="SSF48726">
    <property type="entry name" value="Immunoglobulin"/>
    <property type="match status" value="3"/>
</dbReference>
<dbReference type="SMART" id="SM00408">
    <property type="entry name" value="IGc2"/>
    <property type="match status" value="3"/>
</dbReference>
<dbReference type="InterPro" id="IPR036179">
    <property type="entry name" value="Ig-like_dom_sf"/>
</dbReference>
<dbReference type="GO" id="GO:0030424">
    <property type="term" value="C:axon"/>
    <property type="evidence" value="ECO:0000318"/>
    <property type="project" value="GO_Central"/>
</dbReference>
<evidence type="ECO:0000313" key="12">
    <source>
        <dbReference type="EMBL" id="KYB28048.1"/>
    </source>
</evidence>
<dbReference type="Pfam" id="PF00041">
    <property type="entry name" value="fn3"/>
    <property type="match status" value="2"/>
</dbReference>
<dbReference type="InterPro" id="IPR003961">
    <property type="entry name" value="FN3_dom"/>
</dbReference>
<dbReference type="SMART" id="SM00060">
    <property type="entry name" value="FN3"/>
    <property type="match status" value="2"/>
</dbReference>
<dbReference type="InterPro" id="IPR003598">
    <property type="entry name" value="Ig_sub2"/>
</dbReference>
<dbReference type="SMART" id="SM00409">
    <property type="entry name" value="IG"/>
    <property type="match status" value="4"/>
</dbReference>
<dbReference type="InterPro" id="IPR013783">
    <property type="entry name" value="Ig-like_fold"/>
</dbReference>
<evidence type="ECO:0000259" key="10">
    <source>
        <dbReference type="PROSITE" id="PS50835"/>
    </source>
</evidence>
<evidence type="ECO:0000256" key="9">
    <source>
        <dbReference type="SAM" id="Phobius"/>
    </source>
</evidence>
<feature type="compositionally biased region" description="Polar residues" evidence="8">
    <location>
        <begin position="1315"/>
        <end position="1324"/>
    </location>
</feature>
<organism evidence="12 13">
    <name type="scientific">Tribolium castaneum</name>
    <name type="common">Red flour beetle</name>
    <dbReference type="NCBI Taxonomy" id="7070"/>
    <lineage>
        <taxon>Eukaryota</taxon>
        <taxon>Metazoa</taxon>
        <taxon>Ecdysozoa</taxon>
        <taxon>Arthropoda</taxon>
        <taxon>Hexapoda</taxon>
        <taxon>Insecta</taxon>
        <taxon>Pterygota</taxon>
        <taxon>Neoptera</taxon>
        <taxon>Endopterygota</taxon>
        <taxon>Coleoptera</taxon>
        <taxon>Polyphaga</taxon>
        <taxon>Cucujiformia</taxon>
        <taxon>Tenebrionidae</taxon>
        <taxon>Tenebrionidae incertae sedis</taxon>
        <taxon>Tribolium</taxon>
    </lineage>
</organism>
<dbReference type="InterPro" id="IPR011335">
    <property type="entry name" value="Restrct_endonuc-II-like"/>
</dbReference>
<keyword evidence="7" id="KW-0393">Immunoglobulin domain</keyword>
<dbReference type="FunFam" id="2.60.40.10:FF:000005">
    <property type="entry name" value="Neuronal cell adhesion molecule"/>
    <property type="match status" value="1"/>
</dbReference>
<reference evidence="12 13" key="1">
    <citation type="journal article" date="2008" name="Nature">
        <title>The genome of the model beetle and pest Tribolium castaneum.</title>
        <authorList>
            <consortium name="Tribolium Genome Sequencing Consortium"/>
            <person name="Richards S."/>
            <person name="Gibbs R.A."/>
            <person name="Weinstock G.M."/>
            <person name="Brown S.J."/>
            <person name="Denell R."/>
            <person name="Beeman R.W."/>
            <person name="Gibbs R."/>
            <person name="Beeman R.W."/>
            <person name="Brown S.J."/>
            <person name="Bucher G."/>
            <person name="Friedrich M."/>
            <person name="Grimmelikhuijzen C.J."/>
            <person name="Klingler M."/>
            <person name="Lorenzen M."/>
            <person name="Richards S."/>
            <person name="Roth S."/>
            <person name="Schroder R."/>
            <person name="Tautz D."/>
            <person name="Zdobnov E.M."/>
            <person name="Muzny D."/>
            <person name="Gibbs R.A."/>
            <person name="Weinstock G.M."/>
            <person name="Attaway T."/>
            <person name="Bell S."/>
            <person name="Buhay C.J."/>
            <person name="Chandrabose M.N."/>
            <person name="Chavez D."/>
            <person name="Clerk-Blankenburg K.P."/>
            <person name="Cree A."/>
            <person name="Dao M."/>
            <person name="Davis C."/>
            <person name="Chacko J."/>
            <person name="Dinh H."/>
            <person name="Dugan-Rocha S."/>
            <person name="Fowler G."/>
            <person name="Garner T.T."/>
            <person name="Garnes J."/>
            <person name="Gnirke A."/>
            <person name="Hawes A."/>
            <person name="Hernandez J."/>
            <person name="Hines S."/>
            <person name="Holder M."/>
            <person name="Hume J."/>
            <person name="Jhangiani S.N."/>
            <person name="Joshi V."/>
            <person name="Khan Z.M."/>
            <person name="Jackson L."/>
            <person name="Kovar C."/>
            <person name="Kowis A."/>
            <person name="Lee S."/>
            <person name="Lewis L.R."/>
            <person name="Margolis J."/>
            <person name="Morgan M."/>
            <person name="Nazareth L.V."/>
            <person name="Nguyen N."/>
            <person name="Okwuonu G."/>
            <person name="Parker D."/>
            <person name="Richards S."/>
            <person name="Ruiz S.J."/>
            <person name="Santibanez J."/>
            <person name="Savard J."/>
            <person name="Scherer S.E."/>
            <person name="Schneider B."/>
            <person name="Sodergren E."/>
            <person name="Tautz D."/>
            <person name="Vattahil S."/>
            <person name="Villasana D."/>
            <person name="White C.S."/>
            <person name="Wright R."/>
            <person name="Park Y."/>
            <person name="Beeman R.W."/>
            <person name="Lord J."/>
            <person name="Oppert B."/>
            <person name="Lorenzen M."/>
            <person name="Brown S."/>
            <person name="Wang L."/>
            <person name="Savard J."/>
            <person name="Tautz D."/>
            <person name="Richards S."/>
            <person name="Weinstock G."/>
            <person name="Gibbs R.A."/>
            <person name="Liu Y."/>
            <person name="Worley K."/>
            <person name="Weinstock G."/>
            <person name="Elsik C.G."/>
            <person name="Reese J.T."/>
            <person name="Elhaik E."/>
            <person name="Landan G."/>
            <person name="Graur D."/>
            <person name="Arensburger P."/>
            <person name="Atkinson P."/>
            <person name="Beeman R.W."/>
            <person name="Beidler J."/>
            <person name="Brown S.J."/>
            <person name="Demuth J.P."/>
            <person name="Drury D.W."/>
            <person name="Du Y.Z."/>
            <person name="Fujiwara H."/>
            <person name="Lorenzen M."/>
            <person name="Maselli V."/>
            <person name="Osanai M."/>
            <person name="Park Y."/>
            <person name="Robertson H.M."/>
            <person name="Tu Z."/>
            <person name="Wang J.J."/>
            <person name="Wang S."/>
            <person name="Richards S."/>
            <person name="Song H."/>
            <person name="Zhang L."/>
            <person name="Sodergren E."/>
            <person name="Werner D."/>
            <person name="Stanke M."/>
            <person name="Morgenstern B."/>
            <person name="Solovyev V."/>
            <person name="Kosarev P."/>
            <person name="Brown G."/>
            <person name="Chen H.C."/>
            <person name="Ermolaeva O."/>
            <person name="Hlavina W."/>
            <person name="Kapustin Y."/>
            <person name="Kiryutin B."/>
            <person name="Kitts P."/>
            <person name="Maglott D."/>
            <person name="Pruitt K."/>
            <person name="Sapojnikov V."/>
            <person name="Souvorov A."/>
            <person name="Mackey A.J."/>
            <person name="Waterhouse R.M."/>
            <person name="Wyder S."/>
            <person name="Zdobnov E.M."/>
            <person name="Zdobnov E.M."/>
            <person name="Wyder S."/>
            <person name="Kriventseva E.V."/>
            <person name="Kadowaki T."/>
            <person name="Bork P."/>
            <person name="Aranda M."/>
            <person name="Bao R."/>
            <person name="Beermann A."/>
            <person name="Berns N."/>
            <person name="Bolognesi R."/>
            <person name="Bonneton F."/>
            <person name="Bopp D."/>
            <person name="Brown S.J."/>
            <person name="Bucher G."/>
            <person name="Butts T."/>
            <person name="Chaumot A."/>
            <person name="Denell R.E."/>
            <person name="Ferrier D.E."/>
            <person name="Friedrich M."/>
            <person name="Gordon C.M."/>
            <person name="Jindra M."/>
            <person name="Klingler M."/>
            <person name="Lan Q."/>
            <person name="Lattorff H.M."/>
            <person name="Laudet V."/>
            <person name="von Levetsow C."/>
            <person name="Liu Z."/>
            <person name="Lutz R."/>
            <person name="Lynch J.A."/>
            <person name="da Fonseca R.N."/>
            <person name="Posnien N."/>
            <person name="Reuter R."/>
            <person name="Roth S."/>
            <person name="Savard J."/>
            <person name="Schinko J.B."/>
            <person name="Schmitt C."/>
            <person name="Schoppmeier M."/>
            <person name="Schroder R."/>
            <person name="Shippy T.D."/>
            <person name="Simonnet F."/>
            <person name="Marques-Souza H."/>
            <person name="Tautz D."/>
            <person name="Tomoyasu Y."/>
            <person name="Trauner J."/>
            <person name="Van der Zee M."/>
            <person name="Vervoort M."/>
            <person name="Wittkopp N."/>
            <person name="Wimmer E.A."/>
            <person name="Yang X."/>
            <person name="Jones A.K."/>
            <person name="Sattelle D.B."/>
            <person name="Ebert P.R."/>
            <person name="Nelson D."/>
            <person name="Scott J.G."/>
            <person name="Beeman R.W."/>
            <person name="Muthukrishnan S."/>
            <person name="Kramer K.J."/>
            <person name="Arakane Y."/>
            <person name="Beeman R.W."/>
            <person name="Zhu Q."/>
            <person name="Hogenkamp D."/>
            <person name="Dixit R."/>
            <person name="Oppert B."/>
            <person name="Jiang H."/>
            <person name="Zou Z."/>
            <person name="Marshall J."/>
            <person name="Elpidina E."/>
            <person name="Vinokurov K."/>
            <person name="Oppert C."/>
            <person name="Zou Z."/>
            <person name="Evans J."/>
            <person name="Lu Z."/>
            <person name="Zhao P."/>
            <person name="Sumathipala N."/>
            <person name="Altincicek B."/>
            <person name="Vilcinskas A."/>
            <person name="Williams M."/>
            <person name="Hultmark D."/>
            <person name="Hetru C."/>
            <person name="Jiang H."/>
            <person name="Grimmelikhuijzen C.J."/>
            <person name="Hauser F."/>
            <person name="Cazzamali G."/>
            <person name="Williamson M."/>
            <person name="Park Y."/>
            <person name="Li B."/>
            <person name="Tanaka Y."/>
            <person name="Predel R."/>
            <person name="Neupert S."/>
            <person name="Schachtner J."/>
            <person name="Verleyen P."/>
            <person name="Raible F."/>
            <person name="Bork P."/>
            <person name="Friedrich M."/>
            <person name="Walden K.K."/>
            <person name="Robertson H.M."/>
            <person name="Angeli S."/>
            <person name="Foret S."/>
            <person name="Bucher G."/>
            <person name="Schuetz S."/>
            <person name="Maleszka R."/>
            <person name="Wimmer E.A."/>
            <person name="Beeman R.W."/>
            <person name="Lorenzen M."/>
            <person name="Tomoyasu Y."/>
            <person name="Miller S.C."/>
            <person name="Grossmann D."/>
            <person name="Bucher G."/>
        </authorList>
    </citation>
    <scope>NUCLEOTIDE SEQUENCE [LARGE SCALE GENOMIC DNA]</scope>
    <source>
        <strain evidence="12 13">Georgia GA2</strain>
    </source>
</reference>
<feature type="compositionally biased region" description="Basic residues" evidence="8">
    <location>
        <begin position="1299"/>
        <end position="1311"/>
    </location>
</feature>
<dbReference type="GO" id="GO:0006281">
    <property type="term" value="P:DNA repair"/>
    <property type="evidence" value="ECO:0007669"/>
    <property type="project" value="UniProtKB-ARBA"/>
</dbReference>
<dbReference type="STRING" id="7070.A0A139WJ50"/>
<keyword evidence="6" id="KW-0325">Glycoprotein</keyword>
<dbReference type="Gene3D" id="2.60.40.10">
    <property type="entry name" value="Immunoglobulins"/>
    <property type="match status" value="5"/>
</dbReference>
<evidence type="ECO:0000256" key="3">
    <source>
        <dbReference type="ARBA" id="ARBA00022737"/>
    </source>
</evidence>
<keyword evidence="9" id="KW-0812">Transmembrane</keyword>
<gene>
    <name evidence="12" type="primary">AUGUSTUS-3.0.2_07250</name>
    <name evidence="12" type="ORF">TcasGA2_TC007250</name>
</gene>
<feature type="domain" description="Fibronectin type-III" evidence="11">
    <location>
        <begin position="1053"/>
        <end position="1149"/>
    </location>
</feature>
<feature type="region of interest" description="Disordered" evidence="8">
    <location>
        <begin position="1277"/>
        <end position="1324"/>
    </location>
</feature>
<keyword evidence="2" id="KW-1003">Cell membrane</keyword>
<dbReference type="PANTHER" id="PTHR39953">
    <property type="entry name" value="RE54151P"/>
    <property type="match status" value="1"/>
</dbReference>
<dbReference type="FunCoup" id="A0A139WJ50">
    <property type="interactions" value="66"/>
</dbReference>
<accession>A0A139WJ50</accession>
<evidence type="ECO:0000256" key="6">
    <source>
        <dbReference type="ARBA" id="ARBA00023180"/>
    </source>
</evidence>
<dbReference type="Gene3D" id="3.90.320.10">
    <property type="match status" value="2"/>
</dbReference>
<evidence type="ECO:0000256" key="5">
    <source>
        <dbReference type="ARBA" id="ARBA00023157"/>
    </source>
</evidence>
<proteinExistence type="predicted"/>